<comment type="caution">
    <text evidence="1">The sequence shown here is derived from an EMBL/GenBank/DDBJ whole genome shotgun (WGS) entry which is preliminary data.</text>
</comment>
<dbReference type="Pfam" id="PF20124">
    <property type="entry name" value="DUF6514"/>
    <property type="match status" value="1"/>
</dbReference>
<proteinExistence type="predicted"/>
<name>A0A645CNA4_9ZZZZ</name>
<evidence type="ECO:0000313" key="1">
    <source>
        <dbReference type="EMBL" id="MPM78433.1"/>
    </source>
</evidence>
<gene>
    <name evidence="1" type="ORF">SDC9_125444</name>
</gene>
<organism evidence="1">
    <name type="scientific">bioreactor metagenome</name>
    <dbReference type="NCBI Taxonomy" id="1076179"/>
    <lineage>
        <taxon>unclassified sequences</taxon>
        <taxon>metagenomes</taxon>
        <taxon>ecological metagenomes</taxon>
    </lineage>
</organism>
<dbReference type="InterPro" id="IPR017016">
    <property type="entry name" value="UCP033595"/>
</dbReference>
<reference evidence="1" key="1">
    <citation type="submission" date="2019-08" db="EMBL/GenBank/DDBJ databases">
        <authorList>
            <person name="Kucharzyk K."/>
            <person name="Murdoch R.W."/>
            <person name="Higgins S."/>
            <person name="Loffler F."/>
        </authorList>
    </citation>
    <scope>NUCLEOTIDE SEQUENCE</scope>
</reference>
<dbReference type="AlphaFoldDB" id="A0A645CNA4"/>
<protein>
    <submittedName>
        <fullName evidence="1">Uncharacterized protein</fullName>
    </submittedName>
</protein>
<accession>A0A645CNA4</accession>
<dbReference type="EMBL" id="VSSQ01028638">
    <property type="protein sequence ID" value="MPM78433.1"/>
    <property type="molecule type" value="Genomic_DNA"/>
</dbReference>
<sequence>MTCKSELLFRGEGRTGNSYFLLEKENDNKFVYGIMISNESDSDCEEGVSENKDEVISLIKKFFRYNASPLHLVELIDDYVL</sequence>